<dbReference type="SUPFAM" id="SSF49863">
    <property type="entry name" value="Hyaluronate lyase-like, C-terminal domain"/>
    <property type="match status" value="1"/>
</dbReference>
<dbReference type="SUPFAM" id="SSF49785">
    <property type="entry name" value="Galactose-binding domain-like"/>
    <property type="match status" value="1"/>
</dbReference>
<keyword evidence="8" id="KW-1185">Reference proteome</keyword>
<dbReference type="PIRSF" id="PIRSF034515">
    <property type="entry name" value="Chondroitinase"/>
    <property type="match status" value="1"/>
</dbReference>
<dbReference type="InterPro" id="IPR014718">
    <property type="entry name" value="GH-type_carb-bd"/>
</dbReference>
<dbReference type="EMBL" id="WHNY01000005">
    <property type="protein sequence ID" value="NOU62769.1"/>
    <property type="molecule type" value="Genomic_DNA"/>
</dbReference>
<dbReference type="Proteomes" id="UP000653578">
    <property type="component" value="Unassembled WGS sequence"/>
</dbReference>
<evidence type="ECO:0000259" key="3">
    <source>
        <dbReference type="Pfam" id="PF02278"/>
    </source>
</evidence>
<dbReference type="Gene3D" id="2.60.220.10">
    <property type="entry name" value="Polysaccharide lyase family 8-like, C-terminal"/>
    <property type="match status" value="1"/>
</dbReference>
<feature type="domain" description="Polysaccharide lyase family 8 C-terminal" evidence="4">
    <location>
        <begin position="854"/>
        <end position="914"/>
    </location>
</feature>
<dbReference type="InterPro" id="IPR015176">
    <property type="entry name" value="Lyase_N"/>
</dbReference>
<dbReference type="Pfam" id="PF02278">
    <property type="entry name" value="Lyase_8"/>
    <property type="match status" value="1"/>
</dbReference>
<dbReference type="InterPro" id="IPR011013">
    <property type="entry name" value="Gal_mutarotase_sf_dom"/>
</dbReference>
<dbReference type="SUPFAM" id="SSF74650">
    <property type="entry name" value="Galactose mutarotase-like"/>
    <property type="match status" value="1"/>
</dbReference>
<feature type="domain" description="Polysaccharide lyase family 8 central" evidence="3">
    <location>
        <begin position="573"/>
        <end position="832"/>
    </location>
</feature>
<dbReference type="Pfam" id="PF09092">
    <property type="entry name" value="Lyase_N"/>
    <property type="match status" value="1"/>
</dbReference>
<evidence type="ECO:0000259" key="4">
    <source>
        <dbReference type="Pfam" id="PF02884"/>
    </source>
</evidence>
<gene>
    <name evidence="7" type="ORF">GC096_01745</name>
</gene>
<accession>A0ABX1X383</accession>
<evidence type="ECO:0008006" key="9">
    <source>
        <dbReference type="Google" id="ProtNLM"/>
    </source>
</evidence>
<dbReference type="Gene3D" id="2.70.98.10">
    <property type="match status" value="1"/>
</dbReference>
<organism evidence="7 8">
    <name type="scientific">Paenibacillus plantarum</name>
    <dbReference type="NCBI Taxonomy" id="2654975"/>
    <lineage>
        <taxon>Bacteria</taxon>
        <taxon>Bacillati</taxon>
        <taxon>Bacillota</taxon>
        <taxon>Bacilli</taxon>
        <taxon>Bacillales</taxon>
        <taxon>Paenibacillaceae</taxon>
        <taxon>Paenibacillus</taxon>
    </lineage>
</organism>
<evidence type="ECO:0000313" key="7">
    <source>
        <dbReference type="EMBL" id="NOU62769.1"/>
    </source>
</evidence>
<dbReference type="InterPro" id="IPR015177">
    <property type="entry name" value="Lyase_catalyt"/>
</dbReference>
<proteinExistence type="inferred from homology"/>
<comment type="caution">
    <text evidence="7">The sequence shown here is derived from an EMBL/GenBank/DDBJ whole genome shotgun (WGS) entry which is preliminary data.</text>
</comment>
<keyword evidence="2" id="KW-0456">Lyase</keyword>
<evidence type="ECO:0000256" key="1">
    <source>
        <dbReference type="ARBA" id="ARBA00006699"/>
    </source>
</evidence>
<evidence type="ECO:0000259" key="6">
    <source>
        <dbReference type="Pfam" id="PF09093"/>
    </source>
</evidence>
<dbReference type="InterPro" id="IPR004103">
    <property type="entry name" value="Lyase_8_C"/>
</dbReference>
<feature type="domain" description="Lyase catalytic" evidence="6">
    <location>
        <begin position="196"/>
        <end position="539"/>
    </location>
</feature>
<dbReference type="RefSeq" id="WP_171628587.1">
    <property type="nucleotide sequence ID" value="NZ_WHNY01000005.1"/>
</dbReference>
<dbReference type="Pfam" id="PF09093">
    <property type="entry name" value="Lyase_catalyt"/>
    <property type="match status" value="1"/>
</dbReference>
<dbReference type="Pfam" id="PF02884">
    <property type="entry name" value="Lyase_8_C"/>
    <property type="match status" value="1"/>
</dbReference>
<comment type="similarity">
    <text evidence="1">Belongs to the polysaccharide lyase 8 family.</text>
</comment>
<dbReference type="InterPro" id="IPR011071">
    <property type="entry name" value="Lyase_8-like_C"/>
</dbReference>
<dbReference type="SUPFAM" id="SSF48230">
    <property type="entry name" value="Chondroitin AC/alginate lyase"/>
    <property type="match status" value="1"/>
</dbReference>
<sequence length="1000" mass="113194">MTIFSFESGIPACFACDRHSRLSITNQYYKDGNYSLQWDYTENSSVIVTESIGYRPFQEGTKDQARDSFTIWIYNAAPVEGELVFEFGRGGQAVDCSFQFGLNFSGWRTAWVAYERDMTGIPHPEMDTVTIRMPRGVQPGTLFIDQMMLNTPIDPRFHTRDFQVPLVNLRADVSANAHWLALCAFEHLAPKHAIPSAVMQEEKEAFELMNERFEALFFKERSVLKDEIALLQQRFAEYGIARKGGILTGRPIELFFDHYPPPLKEELKLLSNGVPLSKITQFLLETAVCFRSCEEAEQRADLQAMFITVLDHMEDQGWTYGSSQGTVHHFGYNFRDYYPAAFLMRAELQEAGILERTQRTMRWFSGVGRTHTPLAEVEGNIDIYNTTLHGMLASLLIMDDTPEKVRDLKAFRDWLSQSLLPAPGLRAAYKIDGSAYHHVNHYPAYAVGGFQGVTPLMYVLKGTPFRISQEAHETIRKALLSMRLYSNKREWLISLSARHPTGKWALDPEPYAFLAESGSPDGRSEVDTEVAAAYLRLLDPGERTEAAHRFKEAGIVQEPEPNGHWTMNYAALAIHRRDSWLAGMRGHSRYLWANETYVNANLYGRYISHGHLQIMGRGEPVNHQDSGYQQEGWDWNRWPGTTTVHKPLEELRANVCNVDTFSGFEEMLLSDETFAGGLHLEGHNGMFAMKLHEHAKYEGSHRARKSAFFFDNRIICLGSGIENDNEACVTETTLFQNHLPIMEDPLWIDEAAPIYDFPYFQKKQLDNPAWILDNKGNGYYVPAGQTVSVSKATQHSKHQSTDVDTQGDFAAAWLDHGTSPNEGSYEYAILVDTDCGQVQRFYEQMAHSDTAPYKVLRRDRSAHVVFDAESCTTAYALFEADDCLGIGYVMAVDTPAMVMIREEGGTLTMSAVDPDLRLYEGIETDQYDRSGIQKEVSVYSRKWVHAESIAHAMRITLKGQWMLSSPEQGIQVLTGEGDCSVVELICQDGMPKELVLVPCV</sequence>
<protein>
    <recommendedName>
        <fullName evidence="9">Chondroitin sulfate ABC lyase</fullName>
    </recommendedName>
</protein>
<dbReference type="Gene3D" id="1.50.10.100">
    <property type="entry name" value="Chondroitin AC/alginate lyase"/>
    <property type="match status" value="1"/>
</dbReference>
<dbReference type="InterPro" id="IPR008929">
    <property type="entry name" value="Chondroitin_lyas"/>
</dbReference>
<dbReference type="InterPro" id="IPR008979">
    <property type="entry name" value="Galactose-bd-like_sf"/>
</dbReference>
<dbReference type="InterPro" id="IPR024200">
    <property type="entry name" value="Chondroitinase_ABC_I"/>
</dbReference>
<dbReference type="PANTHER" id="PTHR37322:SF3">
    <property type="entry name" value="CHONDROITIN SULFATE ABC EXOLYASE"/>
    <property type="match status" value="1"/>
</dbReference>
<evidence type="ECO:0000259" key="5">
    <source>
        <dbReference type="Pfam" id="PF09092"/>
    </source>
</evidence>
<dbReference type="InterPro" id="IPR039174">
    <property type="entry name" value="Chondroitin_ABC_lyase"/>
</dbReference>
<dbReference type="PANTHER" id="PTHR37322">
    <property type="match status" value="1"/>
</dbReference>
<evidence type="ECO:0000256" key="2">
    <source>
        <dbReference type="ARBA" id="ARBA00023239"/>
    </source>
</evidence>
<reference evidence="7 8" key="1">
    <citation type="submission" date="2019-10" db="EMBL/GenBank/DDBJ databases">
        <title>Description of Paenibacillus humi sp. nov.</title>
        <authorList>
            <person name="Carlier A."/>
            <person name="Qi S."/>
        </authorList>
    </citation>
    <scope>NUCLEOTIDE SEQUENCE [LARGE SCALE GENOMIC DNA]</scope>
    <source>
        <strain evidence="7 8">LMG 31461</strain>
    </source>
</reference>
<feature type="domain" description="Lyase N-terminal" evidence="5">
    <location>
        <begin position="3"/>
        <end position="165"/>
    </location>
</feature>
<dbReference type="Gene3D" id="2.60.120.430">
    <property type="entry name" value="Galactose-binding lectin"/>
    <property type="match status" value="1"/>
</dbReference>
<name>A0ABX1X383_9BACL</name>
<dbReference type="InterPro" id="IPR003159">
    <property type="entry name" value="Lyase_8_central_dom"/>
</dbReference>
<evidence type="ECO:0000313" key="8">
    <source>
        <dbReference type="Proteomes" id="UP000653578"/>
    </source>
</evidence>